<dbReference type="Gene3D" id="3.40.50.12780">
    <property type="entry name" value="N-terminal domain of ligase-like"/>
    <property type="match status" value="3"/>
</dbReference>
<comment type="function">
    <text evidence="8">Nonribosomal peptide synthetase required for the biosynthetis of epichloenin A, an extracellular siderophore that plays a crucial role in endophyte-grass symbioses. SidN assembles epichloenin A by activating and incorporating three trans-anhydromevalonylhydroxyornithine (trans-AMHO), 1 glutamine and 4 glycine moieties. Trans-AMHO is produced from L-ornithine via 2 steps involving a L-ornithine N(5)-monooxygenase and an AHMO-N(5)-transacylase that have still to be identified. The third adenylation domain (A3) of sidN incorporates the hydroxamate groups of the siderophore which forms an octahedral iron complex. The other component amino acids are assembled by sidN adenylation domains A1 and A2.</text>
</comment>
<dbReference type="GO" id="GO:0010106">
    <property type="term" value="P:cellular response to iron ion starvation"/>
    <property type="evidence" value="ECO:0007669"/>
    <property type="project" value="UniProtKB-ARBA"/>
</dbReference>
<evidence type="ECO:0000256" key="3">
    <source>
        <dbReference type="ARBA" id="ARBA00022450"/>
    </source>
</evidence>
<dbReference type="InterPro" id="IPR023213">
    <property type="entry name" value="CAT-like_dom_sf"/>
</dbReference>
<dbReference type="FunFam" id="3.30.300.30:FF:000015">
    <property type="entry name" value="Nonribosomal peptide synthase SidD"/>
    <property type="match status" value="1"/>
</dbReference>
<dbReference type="SMART" id="SM00823">
    <property type="entry name" value="PKS_PP"/>
    <property type="match status" value="5"/>
</dbReference>
<dbReference type="Gene3D" id="3.30.559.10">
    <property type="entry name" value="Chloramphenicol acetyltransferase-like domain"/>
    <property type="match status" value="6"/>
</dbReference>
<dbReference type="FunFam" id="3.30.300.30:FF:000033">
    <property type="entry name" value="Nonribosomal siderophore peptide synthase SidC"/>
    <property type="match status" value="1"/>
</dbReference>
<feature type="domain" description="Carrier" evidence="13">
    <location>
        <begin position="529"/>
        <end position="602"/>
    </location>
</feature>
<gene>
    <name evidence="14" type="ORF">E4U56_006603</name>
</gene>
<evidence type="ECO:0000256" key="5">
    <source>
        <dbReference type="ARBA" id="ARBA00022598"/>
    </source>
</evidence>
<dbReference type="GO" id="GO:0016740">
    <property type="term" value="F:transferase activity"/>
    <property type="evidence" value="ECO:0007669"/>
    <property type="project" value="UniProtKB-KW"/>
</dbReference>
<evidence type="ECO:0000256" key="6">
    <source>
        <dbReference type="ARBA" id="ARBA00022679"/>
    </source>
</evidence>
<name>A0A9P7MW90_9HYPO</name>
<evidence type="ECO:0000256" key="8">
    <source>
        <dbReference type="ARBA" id="ARBA00057930"/>
    </source>
</evidence>
<feature type="domain" description="Carrier" evidence="13">
    <location>
        <begin position="4336"/>
        <end position="4409"/>
    </location>
</feature>
<dbReference type="InterPro" id="IPR042099">
    <property type="entry name" value="ANL_N_sf"/>
</dbReference>
<evidence type="ECO:0000256" key="2">
    <source>
        <dbReference type="ARBA" id="ARBA00005107"/>
    </source>
</evidence>
<evidence type="ECO:0000256" key="9">
    <source>
        <dbReference type="ARBA" id="ARBA00067250"/>
    </source>
</evidence>
<dbReference type="PROSITE" id="PS00455">
    <property type="entry name" value="AMP_BINDING"/>
    <property type="match status" value="2"/>
</dbReference>
<feature type="domain" description="Carrier" evidence="13">
    <location>
        <begin position="2137"/>
        <end position="2213"/>
    </location>
</feature>
<dbReference type="InterPro" id="IPR009081">
    <property type="entry name" value="PP-bd_ACP"/>
</dbReference>
<dbReference type="InterPro" id="IPR001242">
    <property type="entry name" value="Condensation_dom"/>
</dbReference>
<dbReference type="InterPro" id="IPR045851">
    <property type="entry name" value="AMP-bd_C_sf"/>
</dbReference>
<feature type="domain" description="Carrier" evidence="13">
    <location>
        <begin position="3215"/>
        <end position="3293"/>
    </location>
</feature>
<dbReference type="Pfam" id="PF00501">
    <property type="entry name" value="AMP-binding"/>
    <property type="match status" value="3"/>
</dbReference>
<dbReference type="CDD" id="cd05918">
    <property type="entry name" value="A_NRPS_SidN3_like"/>
    <property type="match status" value="2"/>
</dbReference>
<keyword evidence="4" id="KW-0597">Phosphoprotein</keyword>
<dbReference type="FunFam" id="3.40.50.12780:FF:000024">
    <property type="entry name" value="Nonribosomal siderophore peptide synthase SidC"/>
    <property type="match status" value="2"/>
</dbReference>
<comment type="pathway">
    <text evidence="2">Alkaloid biosynthesis; ergot alkaloid biosynthesis.</text>
</comment>
<dbReference type="Pfam" id="PF00668">
    <property type="entry name" value="Condensation"/>
    <property type="match status" value="5"/>
</dbReference>
<dbReference type="PROSITE" id="PS50075">
    <property type="entry name" value="CARRIER"/>
    <property type="match status" value="6"/>
</dbReference>
<dbReference type="Pfam" id="PF00550">
    <property type="entry name" value="PP-binding"/>
    <property type="match status" value="6"/>
</dbReference>
<dbReference type="NCBIfam" id="TIGR01733">
    <property type="entry name" value="AA-adenyl-dom"/>
    <property type="match status" value="2"/>
</dbReference>
<dbReference type="GO" id="GO:0031177">
    <property type="term" value="F:phosphopantetheine binding"/>
    <property type="evidence" value="ECO:0007669"/>
    <property type="project" value="InterPro"/>
</dbReference>
<accession>A0A9P7MW90</accession>
<evidence type="ECO:0000256" key="11">
    <source>
        <dbReference type="ARBA" id="ARBA00079163"/>
    </source>
</evidence>
<dbReference type="InterPro" id="IPR000873">
    <property type="entry name" value="AMP-dep_synth/lig_dom"/>
</dbReference>
<dbReference type="InterPro" id="IPR020845">
    <property type="entry name" value="AMP-binding_CS"/>
</dbReference>
<evidence type="ECO:0000313" key="15">
    <source>
        <dbReference type="Proteomes" id="UP000784919"/>
    </source>
</evidence>
<dbReference type="Gene3D" id="1.10.1200.10">
    <property type="entry name" value="ACP-like"/>
    <property type="match status" value="4"/>
</dbReference>
<dbReference type="GO" id="GO:0031169">
    <property type="term" value="P:ferrichrome biosynthetic process"/>
    <property type="evidence" value="ECO:0007669"/>
    <property type="project" value="UniProtKB-ARBA"/>
</dbReference>
<evidence type="ECO:0000256" key="7">
    <source>
        <dbReference type="ARBA" id="ARBA00029454"/>
    </source>
</evidence>
<dbReference type="InterPro" id="IPR020806">
    <property type="entry name" value="PKS_PP-bd"/>
</dbReference>
<organism evidence="14 15">
    <name type="scientific">Claviceps arundinis</name>
    <dbReference type="NCBI Taxonomy" id="1623583"/>
    <lineage>
        <taxon>Eukaryota</taxon>
        <taxon>Fungi</taxon>
        <taxon>Dikarya</taxon>
        <taxon>Ascomycota</taxon>
        <taxon>Pezizomycotina</taxon>
        <taxon>Sordariomycetes</taxon>
        <taxon>Hypocreomycetidae</taxon>
        <taxon>Hypocreales</taxon>
        <taxon>Clavicipitaceae</taxon>
        <taxon>Claviceps</taxon>
    </lineage>
</organism>
<keyword evidence="5" id="KW-0436">Ligase</keyword>
<feature type="domain" description="Carrier" evidence="13">
    <location>
        <begin position="1593"/>
        <end position="1667"/>
    </location>
</feature>
<dbReference type="GO" id="GO:0005737">
    <property type="term" value="C:cytoplasm"/>
    <property type="evidence" value="ECO:0007669"/>
    <property type="project" value="TreeGrafter"/>
</dbReference>
<evidence type="ECO:0000256" key="4">
    <source>
        <dbReference type="ARBA" id="ARBA00022553"/>
    </source>
</evidence>
<dbReference type="PANTHER" id="PTHR45527">
    <property type="entry name" value="NONRIBOSOMAL PEPTIDE SYNTHETASE"/>
    <property type="match status" value="1"/>
</dbReference>
<proteinExistence type="inferred from homology"/>
<sequence>MDRENLSICNVNPRQVAGPDLLHHLVASSADTTAIKYVIGDKRKSYSYQYIDDASDRLARLIGALYAGTNQDTDVIVPILMPQCPHLYVSLLAVLKFGGAFCPLNLDAPADRLNFIFKDVSAKIVLVTQQFANKIPSDCAVQIVIVDDDNPEVEVTSHQGPIATPNSLAYVMYTSGSTGTPKGVGISHKAATQALLAHDKHIPEFTKFLQFAAPTFDVFVFETFFPLFRGATLIVAKREEMLDDLPAIMRLMDVDACELTPTVAGSLLKTRQSVPNLKLLLTIGEMLKEPVIREFGGSDDGKSILWAMYGPTEATIHCTLQASLPSTSSPGNIGFPLDTVSSFIIEPVTSSSNSQDFVILPRGKAGELAVGGYQLARGYINRPQETSSSFIDTPYGRVYRTGDRAIMNQDGTLECLGRLSDGQVKLRGQRIEMGEIEHAALRTPGCHGAIAAVIGSNLILFCAVDSETHEADVKDSCNSWLPRYMGPNEIVLMAELPRLASGKVDSKRLKEEFIQTRANAELDSILYQETADPKAAKIVQIVYDILKTGVSERSVLTAAGMDSLSAIQLSATLRDNGLEISVAKLLKCRLLQDIFTGVQEISRIDCASEGANGIQERCESVTVPALEELGNIDLQCSIQYITSCTPLQSAMLAETARNPALYCNEILLRAMRDVSVQALIEAFNKVIQSNEALRTGFVYRQGQHVSVVFSAPRDGQVAVLTQSKPGFQFDTADDFLHPFLVQLIPNVAKRQVDILIQAHHAIYDGWSMDMLLSDVSHLLNRQLPPRRHQFKQVARYLSRDANTTKDEARAFWSETLLGWNKPPFPKLLSRPKADKIKTHCAFLDMCPSSVRELSQSCEISSQVLFQAALALAWQGITGQPDVLVGSVLSGRTIPVSGIEGIIGPCIVSMPLRVDLESMRSNTDLLKSIHAKNRSMMEHCDLPLHEIGVLAGLRPGESIYDVLFVYQQSPYPLKGKCEVLQHIEHIDRLETSFLVEVEPSTTGFSLQITYHSSFVSEKFVDQMSQQIRSLSHKILNESSAPLGSTAGLGDCGMSIYSTKTDPDKEPNDVASLFDEAARRNPHAEALRIVSSVEGDLFQVTTMTYASLSRAANKTAHFVQGNGAEVGEIVAIIMNKSTALYTAILGVIKAGCAYLPILPVTPVSRVREILRQSQVRYCLVDDAVNNFQDLQDMVIILNANDAISSELPEDAPIVPPDADRLSYVIFTSGTTGVPKGVAVTQRNLASNITHLTTIYPKVSMRPRLLQACSHAFDVSAFEIFYAWYAGMSLCAADNDTLFRDIEHAIRAFEITHLSLTPTVAALIDPKNVPGVEFLVTAGEPVTSSVVQKWGSLLFQGYGPSETTNICSVKRMSHGEFTEHLGWVFPATSVVVLSPNTLDVLPFGWLGELCFGGSQVARGYLNNDELTARKFIEHPSFGRIYRSGDVGRMLPDGSLMIIGRLDSQLKVRGQRVEASEIDGILTSTTQVDAAVTILTQSIWNQSEQLTTFYTSVRSAELEKVTQATLDTHQMLMGELKARLPSYMVPTYLIPIPQIPMTSSGKVDRPALRQYFAGLQKEYLETVSQGSPKPEENGEWTEQETLVADAISESYNILRSDIGRWTPFPALGIDSISAIGFSKLVSARLGCQVSISAILRNSSVALLARALNDLSASTASGTTQKIQSLTSNLRVEIEDTIKKNGLESESIWPCVPLQEAMLMQSQRSYYNRTLLRLHISPEKIQSYWNEASRRHGILRTCFVTTKNLSYPIAQVVLREWSLPWKTFEVTVPSLENASKEHLETLPEPLDSFKPPCSLAIIRYKGSNFLSFICHHALYDGIAMENLWGEIESMAHESDLPAPVSYAPFLQEALNLPVDVQSFWIDQFRGFEGSPSFSRSTRLCLNQCMHSVSIGLSLEDIQKKSRSFGVSLLSLCQASWAAVLSSVFERSDIVFGNVVSGRTIAMEGIDRLIAPCFNTIPLRMDISRSAQNMDLMKAFQHLNSRLLPYQFSPLKLIQKVSGTRHRSLFDTLFLLQQPLRDMDTSVWTLEEDMGDMDVPLVCEVIPCPNLNSVLMNLHYDMGMITDDLASAISDFFNQTLKRMVSNPYDTVAMRPSLSTSYSEVLSTLFVKEEKKDESCSLDKSGAEWTELQKLIREAFSRISGVSVHAIHRPTTIFQLGLDSINAVQIASVLRAQNLPVSSSDVVQCASCEALAARIVENERLPQSDDVLSFDFARYHQQAIAHMPKIMLSTSDIEAILPCTSLQDAMISGFLNSAEGYYLNFLTFEVRQGVDLSGLEYAWIRLQQCHPMLRTGFVSTPQSESSFSMVRWKSSSCRCPVTRLQKQSSSDFDISTWKEESKLAMRENSGQLLWRVALIDTDSTAMMNVAIHHALYDAKTLGDIFGGLRRILKGDVVDFPPIEPALAQLLLRTRSKDLDTQKFWENEADKTVVNRFPIMNPLREENWKIVTCQHNLSMSMVEIHAITKKMGISIQAMLQATWARILASYLGESSVVFGVVFAGRNTDETAEAPFPCLTTVPVIAETGSSNKGLLDTMMEYNSRLYEHQFVSLASIQKWLGHAGSPVFDTVLVYQNTQSYLPDAKWDLIADEPSVEYTVSLEVEPSADGEMCIRLTTRSDVVPTEQAELILHQFNAMLGHLISTPDGTEDELHKSKPELFSIIPARNSSLQAPVQLVHEFVEQKADSQPHLPALEFVESFAGDLGNVRTWTYEQLDNIGNQVAHLLAETVSAGDIVAVHFPKCPEAYFSLLGILKAGCSFIALDPSAPSARKRFILEDSRATCLLIDGYFDTEFELDITALTISEEKLALYPISRIVHAKTLSPQSTCYCLYTSGTTGTPKGCEITHENTVQALMAFQDLFQGHWQQDSRWLQFAGFHFDVSVLEQYWSWSVGITVVAAPKDLILDDLVGSINKLAITHIDLTPSLARLTHPDEIPSLCKGVFITGGEQLHQEILDAWGPKGVIYNAYGPTEATIGVTMYQRVPVNGRPSNIGKQFPNVGSYVFHSGTEVPVMRGGVGELCVSGKLVGKGYLHRPELTREKFPILSHFSGERIYRTGDLVRILSDGCFDFLGRADDQVKLRGQRLETGEINHTICSMIPEIQAAATIVLNYNEKDVLVAFIAKVSDHLETSLRIADGGIDLASKARASCIENLPGYMIPTYFILLTYMPLSSNNKVDAKRLKSLFTELDPQVLMTYTGRSSLALNQTVDGRILSHVIEVLGAFVNVPKEQISETTSIFDLGVDSVSVLQLSAVLREKGIIGATPASMIRNPIISDLVRTATDEKQKPNSKGGEARAIHQRLQAWKHKYQGAICRDLNIETDDIEYIAPCSSLQEGMISAALSEEVSRPYFNWFDVRLSSDTSMSSVRQAWEKTIQCLPILRTVFVKTTDGYFQVAMSQAKYCWRKLFVNKDRHVKPLLDDDYSLWVAENASNIHILSPLQFVHVTGPERQQLRLFVFHGLYDGSSIQLMQDFAARIFQNEAPACGPSFVDALCRGPLQKFEFCRPFWEEHLRDWRPSPLLRTASSEGDIGQVVSLSRDILVGPLEDLRKEENVTLQAIILSIWTVVLQSYTAQPLTLGVVVSGRAIDLPHIENTIGPLFNTIPFFSESLNNMTWKMLVQRCHAFNADTLAFQHVPLKDIQKWCSKGRSLLDSLFAFQQEEAAPANISSPWTFVEGRSSSVNYSLAFEATRSSDGTLHLHLVARDGMANRDALEQMLNHFAQIALTVKQDTIFAKSSTETTPRNDSANGDAPNKEPLSSAQPDWTPTASVIREELCALANIPFEDVQPGTSILELGIDSIDAIKISARLAKRGIRIAASQVTRLQTISAIENATTSLSTERSDVNQIDSMLSETRGRLYAYLKKNNNVDLDAIELVLPPTSLQESMIAGMIQSDFEWYYNHDVLELGEEVDMERLKDAWFKVIASSPILRTGFLEVDDSQIKAAYCQVVFKKTSASVEIGEVSEIPRLQDVIANARERAVRGRGVKDLVQVSLISGPGGKDYMVISMAHALYDGWSLGLLFDDLRAAYQGQLQTREYSRILATQPALFMTGDTDAFWKTYLSHSRPTVFTERPSMRAAEDGIVFRKDHIASHTMSTISSFCKQNSLSLQSLCTACWAAVVGFLSKSLDTVFGAVLSGRDFDDADQLMFPTMNTVAVRTVLHGTAMPFLRYVESCLADIRAHQRVPLREAQAAANLGGRQLFNSLLILQRSRDSATSEALCHSIDGFSAVEYPICVEAEATGETLTWRIACKGQFFSENDTEDILQKIDQTLQFFLDASEEEILSFDGGSVSICGLPRTITLDTSINTADSGADIATQHSDTQAMFSWDDISSRIRAVLSEVSTVPAESIPPTATLYHLGLDSISAIKVSLLLRKANIDLKPRELLQSSSIAEMALRIERDEDPEDPTLVDIHDWELPLSAALFERLCGQINVSPEDVESALPATAMQVYMLSAWQNSSGAVFFPQFCYEISQEYTQDQLTAAWNILVESVPMLRTHLVSTGAPELPWAQIIVRAGSPSLEGSHHPMICLQVEESPSQQSRLLRLTIQHAFYDGFSLPAIMRLYVDLLGRTEGSGKPKLDIHLSHWKHFSILPTLAGQVESRKQFWVNYLHGHQSESPVIPVTSPQTTDRVSCLRKQALHDIQDLRRRASSLGIGLQSLFFAALARSLHHRKTQRTQEARPRTVVFGVYLANQTAHSQHLHATYPTLNLVPLRVTLSHDSDLGAIAADIHQDLQQIQADTRADVGLWEIYNWTGIRVDVFVNFLSLFDGDDTDAIPESEEVDLRRRVDQDRPVDHVKSMEVLRQPWLQNNAVKDAYPPSMDVEVSVHAQSLDIGVFGSTDCLSHDEAPQLVECIVQHLGGI</sequence>
<dbReference type="InterPro" id="IPR010071">
    <property type="entry name" value="AA_adenyl_dom"/>
</dbReference>
<dbReference type="SUPFAM" id="SSF56801">
    <property type="entry name" value="Acetyl-CoA synthetase-like"/>
    <property type="match status" value="3"/>
</dbReference>
<dbReference type="Gene3D" id="3.30.300.30">
    <property type="match status" value="3"/>
</dbReference>
<dbReference type="SUPFAM" id="SSF47336">
    <property type="entry name" value="ACP-like"/>
    <property type="match status" value="5"/>
</dbReference>
<comment type="pathway">
    <text evidence="1">Siderophore biosynthesis.</text>
</comment>
<dbReference type="PANTHER" id="PTHR45527:SF1">
    <property type="entry name" value="FATTY ACID SYNTHASE"/>
    <property type="match status" value="1"/>
</dbReference>
<dbReference type="OrthoDB" id="416786at2759"/>
<comment type="caution">
    <text evidence="14">The sequence shown here is derived from an EMBL/GenBank/DDBJ whole genome shotgun (WGS) entry which is preliminary data.</text>
</comment>
<dbReference type="SUPFAM" id="SSF52777">
    <property type="entry name" value="CoA-dependent acyltransferases"/>
    <property type="match status" value="12"/>
</dbReference>
<dbReference type="InterPro" id="IPR006162">
    <property type="entry name" value="Ppantetheine_attach_site"/>
</dbReference>
<comment type="similarity">
    <text evidence="7">Belongs to the NRP synthetase family.</text>
</comment>
<keyword evidence="6" id="KW-0808">Transferase</keyword>
<evidence type="ECO:0000259" key="13">
    <source>
        <dbReference type="PROSITE" id="PS50075"/>
    </source>
</evidence>
<evidence type="ECO:0000313" key="14">
    <source>
        <dbReference type="EMBL" id="KAG5971716.1"/>
    </source>
</evidence>
<dbReference type="NCBIfam" id="NF003417">
    <property type="entry name" value="PRK04813.1"/>
    <property type="match status" value="3"/>
</dbReference>
<dbReference type="GO" id="GO:0016874">
    <property type="term" value="F:ligase activity"/>
    <property type="evidence" value="ECO:0007669"/>
    <property type="project" value="UniProtKB-KW"/>
</dbReference>
<dbReference type="InterPro" id="IPR036736">
    <property type="entry name" value="ACP-like_sf"/>
</dbReference>
<dbReference type="PROSITE" id="PS00012">
    <property type="entry name" value="PHOSPHOPANTETHEINE"/>
    <property type="match status" value="2"/>
</dbReference>
<feature type="compositionally biased region" description="Polar residues" evidence="12">
    <location>
        <begin position="3745"/>
        <end position="3755"/>
    </location>
</feature>
<dbReference type="GO" id="GO:0043041">
    <property type="term" value="P:amino acid activation for nonribosomal peptide biosynthetic process"/>
    <property type="evidence" value="ECO:0007669"/>
    <property type="project" value="TreeGrafter"/>
</dbReference>
<dbReference type="EMBL" id="SRPS01000055">
    <property type="protein sequence ID" value="KAG5971716.1"/>
    <property type="molecule type" value="Genomic_DNA"/>
</dbReference>
<dbReference type="Gene3D" id="3.30.559.30">
    <property type="entry name" value="Nonribosomal peptide synthetase, condensation domain"/>
    <property type="match status" value="6"/>
</dbReference>
<evidence type="ECO:0000256" key="12">
    <source>
        <dbReference type="SAM" id="MobiDB-lite"/>
    </source>
</evidence>
<dbReference type="Proteomes" id="UP000784919">
    <property type="component" value="Unassembled WGS sequence"/>
</dbReference>
<keyword evidence="3" id="KW-0596">Phosphopantetheine</keyword>
<evidence type="ECO:0000256" key="10">
    <source>
        <dbReference type="ARBA" id="ARBA00075895"/>
    </source>
</evidence>
<reference evidence="14" key="1">
    <citation type="journal article" date="2020" name="bioRxiv">
        <title>Whole genome comparisons of ergot fungi reveals the divergence and evolution of species within the genus Claviceps are the result of varying mechanisms driving genome evolution and host range expansion.</title>
        <authorList>
            <person name="Wyka S.A."/>
            <person name="Mondo S.J."/>
            <person name="Liu M."/>
            <person name="Dettman J."/>
            <person name="Nalam V."/>
            <person name="Broders K.D."/>
        </authorList>
    </citation>
    <scope>NUCLEOTIDE SEQUENCE</scope>
    <source>
        <strain evidence="14">CCC 1102</strain>
    </source>
</reference>
<protein>
    <recommendedName>
        <fullName evidence="9">Nonribosomal peptide synthetase sidN</fullName>
    </recommendedName>
    <alternativeName>
        <fullName evidence="10">Epichloenin A synthetase</fullName>
    </alternativeName>
    <alternativeName>
        <fullName evidence="11">Extracellular siderophore synthetase N</fullName>
    </alternativeName>
</protein>
<evidence type="ECO:0000256" key="1">
    <source>
        <dbReference type="ARBA" id="ARBA00004924"/>
    </source>
</evidence>
<feature type="domain" description="Carrier" evidence="13">
    <location>
        <begin position="3770"/>
        <end position="3846"/>
    </location>
</feature>
<feature type="region of interest" description="Disordered" evidence="12">
    <location>
        <begin position="3745"/>
        <end position="3772"/>
    </location>
</feature>